<keyword evidence="2" id="KW-0175">Coiled coil</keyword>
<gene>
    <name evidence="6" type="ORF">Q428_12620</name>
</gene>
<comment type="caution">
    <text evidence="6">The sequence shown here is derived from an EMBL/GenBank/DDBJ whole genome shotgun (WGS) entry which is preliminary data.</text>
</comment>
<evidence type="ECO:0000256" key="1">
    <source>
        <dbReference type="ARBA" id="ARBA00022801"/>
    </source>
</evidence>
<feature type="signal peptide" evidence="4">
    <location>
        <begin position="1"/>
        <end position="25"/>
    </location>
</feature>
<evidence type="ECO:0000313" key="6">
    <source>
        <dbReference type="EMBL" id="EYE87574.1"/>
    </source>
</evidence>
<dbReference type="Pfam" id="PF01520">
    <property type="entry name" value="Amidase_3"/>
    <property type="match status" value="2"/>
</dbReference>
<dbReference type="SMART" id="SM00646">
    <property type="entry name" value="Ami_3"/>
    <property type="match status" value="1"/>
</dbReference>
<dbReference type="STRING" id="1403537.Q428_12620"/>
<feature type="coiled-coil region" evidence="2">
    <location>
        <begin position="471"/>
        <end position="548"/>
    </location>
</feature>
<name>A0A017RT21_9CLOT</name>
<proteinExistence type="predicted"/>
<dbReference type="Proteomes" id="UP000019681">
    <property type="component" value="Unassembled WGS sequence"/>
</dbReference>
<dbReference type="SUPFAM" id="SSF53187">
    <property type="entry name" value="Zn-dependent exopeptidases"/>
    <property type="match status" value="2"/>
</dbReference>
<dbReference type="GO" id="GO:0030288">
    <property type="term" value="C:outer membrane-bounded periplasmic space"/>
    <property type="evidence" value="ECO:0007669"/>
    <property type="project" value="TreeGrafter"/>
</dbReference>
<feature type="compositionally biased region" description="Basic and acidic residues" evidence="3">
    <location>
        <begin position="280"/>
        <end position="297"/>
    </location>
</feature>
<dbReference type="AlphaFoldDB" id="A0A017RT21"/>
<keyword evidence="1" id="KW-0378">Hydrolase</keyword>
<feature type="region of interest" description="Disordered" evidence="3">
    <location>
        <begin position="278"/>
        <end position="298"/>
    </location>
</feature>
<feature type="region of interest" description="Disordered" evidence="3">
    <location>
        <begin position="186"/>
        <end position="218"/>
    </location>
</feature>
<dbReference type="GO" id="GO:0009253">
    <property type="term" value="P:peptidoglycan catabolic process"/>
    <property type="evidence" value="ECO:0007669"/>
    <property type="project" value="InterPro"/>
</dbReference>
<reference evidence="6 7" key="1">
    <citation type="journal article" date="2014" name="Genome Announc.">
        <title>Draft Genome Sequence of Fervidicella metallireducens Strain AeBT, an Iron-Reducing Thermoanaerobe from the Great Artesian Basin.</title>
        <authorList>
            <person name="Patel B.K."/>
        </authorList>
    </citation>
    <scope>NUCLEOTIDE SEQUENCE [LARGE SCALE GENOMIC DNA]</scope>
    <source>
        <strain evidence="6 7">AeB</strain>
    </source>
</reference>
<dbReference type="PANTHER" id="PTHR30404:SF0">
    <property type="entry name" value="N-ACETYLMURAMOYL-L-ALANINE AMIDASE AMIC"/>
    <property type="match status" value="1"/>
</dbReference>
<dbReference type="Gene3D" id="1.10.101.10">
    <property type="entry name" value="PGBD-like superfamily/PGBD"/>
    <property type="match status" value="4"/>
</dbReference>
<dbReference type="SUPFAM" id="SSF47090">
    <property type="entry name" value="PGBD-like"/>
    <property type="match status" value="4"/>
</dbReference>
<accession>A0A017RT21</accession>
<dbReference type="Gene3D" id="3.40.630.40">
    <property type="entry name" value="Zn-dependent exopeptidases"/>
    <property type="match status" value="2"/>
</dbReference>
<feature type="compositionally biased region" description="Polar residues" evidence="3">
    <location>
        <begin position="196"/>
        <end position="210"/>
    </location>
</feature>
<evidence type="ECO:0000256" key="3">
    <source>
        <dbReference type="SAM" id="MobiDB-lite"/>
    </source>
</evidence>
<dbReference type="InterPro" id="IPR002477">
    <property type="entry name" value="Peptidoglycan-bd-like"/>
</dbReference>
<dbReference type="CDD" id="cd02696">
    <property type="entry name" value="MurNAc-LAA"/>
    <property type="match status" value="1"/>
</dbReference>
<keyword evidence="7" id="KW-1185">Reference proteome</keyword>
<evidence type="ECO:0000313" key="7">
    <source>
        <dbReference type="Proteomes" id="UP000019681"/>
    </source>
</evidence>
<dbReference type="InterPro" id="IPR002508">
    <property type="entry name" value="MurNAc-LAA_cat"/>
</dbReference>
<dbReference type="OrthoDB" id="529831at2"/>
<dbReference type="InterPro" id="IPR036365">
    <property type="entry name" value="PGBD-like_sf"/>
</dbReference>
<dbReference type="EMBL" id="AZQP01000048">
    <property type="protein sequence ID" value="EYE87574.1"/>
    <property type="molecule type" value="Genomic_DNA"/>
</dbReference>
<keyword evidence="4" id="KW-0732">Signal</keyword>
<dbReference type="PANTHER" id="PTHR30404">
    <property type="entry name" value="N-ACETYLMURAMOYL-L-ALANINE AMIDASE"/>
    <property type="match status" value="1"/>
</dbReference>
<dbReference type="InterPro" id="IPR050695">
    <property type="entry name" value="N-acetylmuramoyl_amidase_3"/>
</dbReference>
<dbReference type="GO" id="GO:0008745">
    <property type="term" value="F:N-acetylmuramoyl-L-alanine amidase activity"/>
    <property type="evidence" value="ECO:0007669"/>
    <property type="project" value="InterPro"/>
</dbReference>
<protein>
    <recommendedName>
        <fullName evidence="5">MurNAc-LAA domain-containing protein</fullName>
    </recommendedName>
</protein>
<evidence type="ECO:0000256" key="2">
    <source>
        <dbReference type="SAM" id="Coils"/>
    </source>
</evidence>
<feature type="domain" description="MurNAc-LAA" evidence="5">
    <location>
        <begin position="589"/>
        <end position="715"/>
    </location>
</feature>
<dbReference type="Pfam" id="PF01471">
    <property type="entry name" value="PG_binding_1"/>
    <property type="match status" value="4"/>
</dbReference>
<feature type="chain" id="PRO_5001495401" description="MurNAc-LAA domain-containing protein" evidence="4">
    <location>
        <begin position="26"/>
        <end position="769"/>
    </location>
</feature>
<evidence type="ECO:0000256" key="4">
    <source>
        <dbReference type="SAM" id="SignalP"/>
    </source>
</evidence>
<feature type="compositionally biased region" description="Low complexity" evidence="3">
    <location>
        <begin position="186"/>
        <end position="195"/>
    </location>
</feature>
<sequence length="769" mass="86253">MLKRLTTTIMILVFTLSIISQNVFAFTTLKYGSKGNNVKILQQKLKDFGYFKGTANGVFGNETKNAVIKFQQTKKLKATGTVDEKTWNLLNKGTSSNSTKTTQVNTKENTFKKLEKGMSGQEVTALQKKLVELKYIKLNTYGYFGSMTVDAVKAFQKSNNLPPTGIVDKKTWDLIFKTNNEVKTTTKVDTTTQKNPSSPNIDNQEQNKPVDTSLKKGCSGEEVTSLQKRLAELKYLNIDNYGNFDDKTESAVMEFQKKNNLTVTGTVNNETKKILFSSEAKPKVETSKEDTETKPVEGDNVNSQIQIPITSVLQYGSSGNEVTILQNKLNEQGFNCNISGIFEETTLKAVIDFQNANGLAADGIVTQAVLEKLFIQTVIREIFVQKNGTPGSLTGKIIIIDPGHGFKDPGASYSGVQEKTITLDIGLRLKRILQEAGATVIMTRDTDGNEGYHSLYYRSAVANNQIIELEIPRLMLEISQIEGKIAEQEKNIETKQKELDNLRQLQNPVDQETISNMEIALGEAMIALEETRIKKQELEKKIDILNQKKQTFNYYINNPSYKERYGIMKTTSANNYAVNKDLVEIFDLAKEKYNNDVVFISIHCNATSEKVTKASGIQVYVQKDNDSYYTSYYKNYDYKSRQNLGLSLLQELNANTSFSKKYTSLYKSNLSVLRENNLASVLVEVGFLNNPDDRLLLTKEQTREDVAFGLYKGLQKYFNIKITGKKIFPVIFYINSSISSSSDSKTFNALFIGSGEVISTPADFNRLSG</sequence>
<dbReference type="RefSeq" id="WP_084478336.1">
    <property type="nucleotide sequence ID" value="NZ_AZQP01000048.1"/>
</dbReference>
<dbReference type="InterPro" id="IPR036366">
    <property type="entry name" value="PGBDSf"/>
</dbReference>
<evidence type="ECO:0000259" key="5">
    <source>
        <dbReference type="SMART" id="SM00646"/>
    </source>
</evidence>
<organism evidence="6 7">
    <name type="scientific">Fervidicella metallireducens AeB</name>
    <dbReference type="NCBI Taxonomy" id="1403537"/>
    <lineage>
        <taxon>Bacteria</taxon>
        <taxon>Bacillati</taxon>
        <taxon>Bacillota</taxon>
        <taxon>Clostridia</taxon>
        <taxon>Eubacteriales</taxon>
        <taxon>Clostridiaceae</taxon>
        <taxon>Fervidicella</taxon>
    </lineage>
</organism>